<organism evidence="2 3">
    <name type="scientific">Hydrogenoanaerobacterium saccharovorans</name>
    <dbReference type="NCBI Taxonomy" id="474960"/>
    <lineage>
        <taxon>Bacteria</taxon>
        <taxon>Bacillati</taxon>
        <taxon>Bacillota</taxon>
        <taxon>Clostridia</taxon>
        <taxon>Eubacteriales</taxon>
        <taxon>Oscillospiraceae</taxon>
        <taxon>Hydrogenoanaerobacterium</taxon>
    </lineage>
</organism>
<dbReference type="RefSeq" id="WP_204722067.1">
    <property type="nucleotide sequence ID" value="NZ_JACSNR010000013.1"/>
</dbReference>
<dbReference type="EMBL" id="JACSNR010000013">
    <property type="protein sequence ID" value="MBM6924240.1"/>
    <property type="molecule type" value="Genomic_DNA"/>
</dbReference>
<dbReference type="Proteomes" id="UP000724149">
    <property type="component" value="Unassembled WGS sequence"/>
</dbReference>
<accession>A0ABS2GP16</accession>
<protein>
    <recommendedName>
        <fullName evidence="4">Sporulation and spore germination</fullName>
    </recommendedName>
</protein>
<dbReference type="PROSITE" id="PS51257">
    <property type="entry name" value="PROKAR_LIPOPROTEIN"/>
    <property type="match status" value="1"/>
</dbReference>
<proteinExistence type="predicted"/>
<comment type="caution">
    <text evidence="2">The sequence shown here is derived from an EMBL/GenBank/DDBJ whole genome shotgun (WGS) entry which is preliminary data.</text>
</comment>
<evidence type="ECO:0000313" key="3">
    <source>
        <dbReference type="Proteomes" id="UP000724149"/>
    </source>
</evidence>
<feature type="chain" id="PRO_5045797031" description="Sporulation and spore germination" evidence="1">
    <location>
        <begin position="25"/>
        <end position="453"/>
    </location>
</feature>
<evidence type="ECO:0008006" key="4">
    <source>
        <dbReference type="Google" id="ProtNLM"/>
    </source>
</evidence>
<sequence>MRHFTRFTALFLAAALLLSGCSLSSERTEENSTPESSSPVSEAFDPLAVGLLGHTDSDSPLGTQPLGGDVPLTEALYLPDGLEGEMLRVCVYDSARQGYTLTRYPAAGNETAGQLAQAALDALYPQGEGIALNGIRVEKGFAVVDLALTPDSPAAQALTDEEAVTALLNSLACTLRENGLYSVGFTLEGAGFSLGGVTLEDDGWGSYESEPLYNQPLTKEDFARLRALLPWPGLKTGSQPPLAAGEQAMETAPEFYTLLWLAGDQGAYADPSELDPGRVLRTAIQATPDTYACRNEPERWPLYPQDDDFLRPLSDAVQDSEFIPGEWAEATGRAIWGEEVPIVHEDAGHWTWHETEGVYTPPHMGVGSEVLPYPHSITQTEDGWTAEVSYLLMNMGGVSGTTEEYQQEWIPLYEDLDSDSRVLALLDALPRWTVTARYDADGVLHLVSCQPAE</sequence>
<evidence type="ECO:0000313" key="2">
    <source>
        <dbReference type="EMBL" id="MBM6924240.1"/>
    </source>
</evidence>
<feature type="signal peptide" evidence="1">
    <location>
        <begin position="1"/>
        <end position="24"/>
    </location>
</feature>
<name>A0ABS2GP16_9FIRM</name>
<reference evidence="2 3" key="1">
    <citation type="journal article" date="2021" name="Sci. Rep.">
        <title>The distribution of antibiotic resistance genes in chicken gut microbiota commensals.</title>
        <authorList>
            <person name="Juricova H."/>
            <person name="Matiasovicova J."/>
            <person name="Kubasova T."/>
            <person name="Cejkova D."/>
            <person name="Rychlik I."/>
        </authorList>
    </citation>
    <scope>NUCLEOTIDE SEQUENCE [LARGE SCALE GENOMIC DNA]</scope>
    <source>
        <strain evidence="2 3">An564</strain>
    </source>
</reference>
<keyword evidence="3" id="KW-1185">Reference proteome</keyword>
<evidence type="ECO:0000256" key="1">
    <source>
        <dbReference type="SAM" id="SignalP"/>
    </source>
</evidence>
<keyword evidence="1" id="KW-0732">Signal</keyword>
<gene>
    <name evidence="2" type="ORF">H9X81_11135</name>
</gene>